<dbReference type="GO" id="GO:0046872">
    <property type="term" value="F:metal ion binding"/>
    <property type="evidence" value="ECO:0007669"/>
    <property type="project" value="UniProtKB-KW"/>
</dbReference>
<evidence type="ECO:0000256" key="9">
    <source>
        <dbReference type="ARBA" id="ARBA00038170"/>
    </source>
</evidence>
<dbReference type="PROSITE" id="PS51257">
    <property type="entry name" value="PROKAR_LIPOPROTEIN"/>
    <property type="match status" value="1"/>
</dbReference>
<dbReference type="PANTHER" id="PTHR11085">
    <property type="entry name" value="NAD-DEPENDENT PROTEIN DEACYLASE SIRTUIN-5, MITOCHONDRIAL-RELATED"/>
    <property type="match status" value="1"/>
</dbReference>
<evidence type="ECO:0000256" key="4">
    <source>
        <dbReference type="ARBA" id="ARBA00022679"/>
    </source>
</evidence>
<accession>A0A6J1IKF7</accession>
<evidence type="ECO:0000256" key="1">
    <source>
        <dbReference type="ARBA" id="ARBA00001947"/>
    </source>
</evidence>
<comment type="cofactor">
    <cofactor evidence="1">
        <name>Zn(2+)</name>
        <dbReference type="ChEBI" id="CHEBI:29105"/>
    </cofactor>
</comment>
<evidence type="ECO:0000313" key="18">
    <source>
        <dbReference type="RefSeq" id="XP_022975853.1"/>
    </source>
</evidence>
<keyword evidence="5 14" id="KW-0479">Metal-binding</keyword>
<feature type="binding site" evidence="14">
    <location>
        <position position="134"/>
    </location>
    <ligand>
        <name>Zn(2+)</name>
        <dbReference type="ChEBI" id="CHEBI:29105"/>
    </ligand>
</feature>
<dbReference type="AlphaFoldDB" id="A0A6J1IKF7"/>
<dbReference type="Gene3D" id="3.40.50.1220">
    <property type="entry name" value="TPP-binding domain"/>
    <property type="match status" value="1"/>
</dbReference>
<evidence type="ECO:0000259" key="16">
    <source>
        <dbReference type="PROSITE" id="PS50305"/>
    </source>
</evidence>
<comment type="catalytic activity">
    <reaction evidence="10">
        <text>N(6)-acetyl-L-lysyl-[protein] + NAD(+) + H2O = 2''-O-acetyl-ADP-D-ribose + nicotinamide + L-lysyl-[protein]</text>
        <dbReference type="Rhea" id="RHEA:43636"/>
        <dbReference type="Rhea" id="RHEA-COMP:9752"/>
        <dbReference type="Rhea" id="RHEA-COMP:10731"/>
        <dbReference type="ChEBI" id="CHEBI:15377"/>
        <dbReference type="ChEBI" id="CHEBI:17154"/>
        <dbReference type="ChEBI" id="CHEBI:29969"/>
        <dbReference type="ChEBI" id="CHEBI:57540"/>
        <dbReference type="ChEBI" id="CHEBI:61930"/>
        <dbReference type="ChEBI" id="CHEBI:83767"/>
        <dbReference type="EC" id="2.3.1.286"/>
    </reaction>
</comment>
<dbReference type="PROSITE" id="PS50305">
    <property type="entry name" value="SIRTUIN"/>
    <property type="match status" value="1"/>
</dbReference>
<evidence type="ECO:0000256" key="7">
    <source>
        <dbReference type="ARBA" id="ARBA00023027"/>
    </source>
</evidence>
<evidence type="ECO:0000256" key="2">
    <source>
        <dbReference type="ARBA" id="ARBA00004123"/>
    </source>
</evidence>
<dbReference type="Gene3D" id="2.60.40.1970">
    <property type="entry name" value="YEATS domain"/>
    <property type="match status" value="1"/>
</dbReference>
<proteinExistence type="inferred from homology"/>
<dbReference type="Pfam" id="PF02146">
    <property type="entry name" value="SIR2"/>
    <property type="match status" value="1"/>
</dbReference>
<keyword evidence="4" id="KW-0808">Transferase</keyword>
<feature type="compositionally biased region" description="Basic residues" evidence="15">
    <location>
        <begin position="421"/>
        <end position="434"/>
    </location>
</feature>
<feature type="domain" description="Deacetylase sirtuin-type" evidence="16">
    <location>
        <begin position="1"/>
        <end position="229"/>
    </location>
</feature>
<dbReference type="FunFam" id="3.40.50.1220:FF:000038">
    <property type="entry name" value="NAD-dependent protein deacetylase sirtuin-6 isoform X2"/>
    <property type="match status" value="1"/>
</dbReference>
<keyword evidence="8" id="KW-0539">Nucleus</keyword>
<evidence type="ECO:0000256" key="11">
    <source>
        <dbReference type="ARBA" id="ARBA00067249"/>
    </source>
</evidence>
<dbReference type="InterPro" id="IPR003000">
    <property type="entry name" value="Sirtuin"/>
</dbReference>
<sequence>MMIQKSKHLVVFTGAGISTSCGIPDFRGPKGIWTLQREGKALPEASLPFHHAAPSMTHMALVELEKAGILKFIISQNIDGLHLRSGIPREKLAELHGNSFMETCPSCGAEYLRDFEVETIGLKDTSRRCSDANCGAKLRDTVLDWEDALPPKEMNPAERHCKMADIVLCLGTSLQITPACNLPLKALRGGGKIVIVNLQKTPKDKKASLVIHGRVDKVISGVMEILKMQIPPFVRIDLFQIILSQALSLDKKFVNWTLRILSVHGQKATLPFIKSVEVSFLDNQDFKSATLESQPFLLKRRTVKEKSFELVLRLNFSEGCGSSHVEVNIPVDFKVSADSLNLDKEVVFRRLRDEAVQDFFCGKNAVIERKSIPFPKSEVTVYATVTNVIRYTQDLKTLAIDSLSNGNMKRQLASVNGSAISRKRSRRPKRKSRY</sequence>
<dbReference type="InterPro" id="IPR029035">
    <property type="entry name" value="DHS-like_NAD/FAD-binding_dom"/>
</dbReference>
<dbReference type="CDD" id="cd01410">
    <property type="entry name" value="SIRT7"/>
    <property type="match status" value="1"/>
</dbReference>
<evidence type="ECO:0000256" key="15">
    <source>
        <dbReference type="SAM" id="MobiDB-lite"/>
    </source>
</evidence>
<feature type="binding site" evidence="14">
    <location>
        <position position="129"/>
    </location>
    <ligand>
        <name>Zn(2+)</name>
        <dbReference type="ChEBI" id="CHEBI:29105"/>
    </ligand>
</feature>
<evidence type="ECO:0000256" key="8">
    <source>
        <dbReference type="ARBA" id="ARBA00023242"/>
    </source>
</evidence>
<dbReference type="InterPro" id="IPR050134">
    <property type="entry name" value="NAD-dep_sirtuin_deacylases"/>
</dbReference>
<feature type="region of interest" description="Disordered" evidence="15">
    <location>
        <begin position="415"/>
        <end position="434"/>
    </location>
</feature>
<dbReference type="InterPro" id="IPR026590">
    <property type="entry name" value="Ssirtuin_cat_dom"/>
</dbReference>
<dbReference type="GO" id="GO:0005634">
    <property type="term" value="C:nucleus"/>
    <property type="evidence" value="ECO:0007669"/>
    <property type="project" value="UniProtKB-SubCell"/>
</dbReference>
<dbReference type="Proteomes" id="UP000504608">
    <property type="component" value="Unplaced"/>
</dbReference>
<dbReference type="RefSeq" id="XP_022975853.1">
    <property type="nucleotide sequence ID" value="XM_023120085.1"/>
</dbReference>
<evidence type="ECO:0000256" key="5">
    <source>
        <dbReference type="ARBA" id="ARBA00022723"/>
    </source>
</evidence>
<dbReference type="FunFam" id="2.20.28.200:FF:000003">
    <property type="entry name" value="NAD-dependent protein deacetylase SRT1"/>
    <property type="match status" value="1"/>
</dbReference>
<comment type="subcellular location">
    <subcellularLocation>
        <location evidence="2">Nucleus</location>
    </subcellularLocation>
</comment>
<evidence type="ECO:0000256" key="10">
    <source>
        <dbReference type="ARBA" id="ARBA00050203"/>
    </source>
</evidence>
<evidence type="ECO:0000313" key="17">
    <source>
        <dbReference type="Proteomes" id="UP000504608"/>
    </source>
</evidence>
<name>A0A6J1IKF7_CUCMA</name>
<feature type="binding site" evidence="14">
    <location>
        <position position="107"/>
    </location>
    <ligand>
        <name>Zn(2+)</name>
        <dbReference type="ChEBI" id="CHEBI:29105"/>
    </ligand>
</feature>
<dbReference type="PANTHER" id="PTHR11085:SF12">
    <property type="entry name" value="NAD-DEPENDENT PROTEIN DEACYLASE SIRTUIN-6"/>
    <property type="match status" value="1"/>
</dbReference>
<reference evidence="18" key="1">
    <citation type="submission" date="2025-08" db="UniProtKB">
        <authorList>
            <consortium name="RefSeq"/>
        </authorList>
    </citation>
    <scope>IDENTIFICATION</scope>
    <source>
        <tissue evidence="18">Young leaves</tissue>
    </source>
</reference>
<dbReference type="GO" id="GO:0017136">
    <property type="term" value="F:histone deacetylase activity, NAD-dependent"/>
    <property type="evidence" value="ECO:0007669"/>
    <property type="project" value="TreeGrafter"/>
</dbReference>
<evidence type="ECO:0000256" key="13">
    <source>
        <dbReference type="ARBA" id="ARBA00083601"/>
    </source>
</evidence>
<dbReference type="EC" id="2.3.1.286" evidence="3"/>
<dbReference type="GO" id="GO:0000122">
    <property type="term" value="P:negative regulation of transcription by RNA polymerase II"/>
    <property type="evidence" value="ECO:0007669"/>
    <property type="project" value="TreeGrafter"/>
</dbReference>
<dbReference type="GO" id="GO:0070403">
    <property type="term" value="F:NAD+ binding"/>
    <property type="evidence" value="ECO:0007669"/>
    <property type="project" value="InterPro"/>
</dbReference>
<feature type="binding site" evidence="14">
    <location>
        <position position="104"/>
    </location>
    <ligand>
        <name>Zn(2+)</name>
        <dbReference type="ChEBI" id="CHEBI:29105"/>
    </ligand>
</feature>
<evidence type="ECO:0000256" key="6">
    <source>
        <dbReference type="ARBA" id="ARBA00022833"/>
    </source>
</evidence>
<dbReference type="InterPro" id="IPR038704">
    <property type="entry name" value="YEAST_sf"/>
</dbReference>
<dbReference type="GO" id="GO:0003714">
    <property type="term" value="F:transcription corepressor activity"/>
    <property type="evidence" value="ECO:0007669"/>
    <property type="project" value="TreeGrafter"/>
</dbReference>
<dbReference type="GeneID" id="111476427"/>
<feature type="active site" description="Proton acceptor" evidence="14">
    <location>
        <position position="96"/>
    </location>
</feature>
<dbReference type="SUPFAM" id="SSF52467">
    <property type="entry name" value="DHS-like NAD/FAD-binding domain"/>
    <property type="match status" value="1"/>
</dbReference>
<keyword evidence="6 14" id="KW-0862">Zinc</keyword>
<organism evidence="17 18">
    <name type="scientific">Cucurbita maxima</name>
    <name type="common">Pumpkin</name>
    <name type="synonym">Winter squash</name>
    <dbReference type="NCBI Taxonomy" id="3661"/>
    <lineage>
        <taxon>Eukaryota</taxon>
        <taxon>Viridiplantae</taxon>
        <taxon>Streptophyta</taxon>
        <taxon>Embryophyta</taxon>
        <taxon>Tracheophyta</taxon>
        <taxon>Spermatophyta</taxon>
        <taxon>Magnoliopsida</taxon>
        <taxon>eudicotyledons</taxon>
        <taxon>Gunneridae</taxon>
        <taxon>Pentapetalae</taxon>
        <taxon>rosids</taxon>
        <taxon>fabids</taxon>
        <taxon>Cucurbitales</taxon>
        <taxon>Cucurbitaceae</taxon>
        <taxon>Cucurbiteae</taxon>
        <taxon>Cucurbita</taxon>
    </lineage>
</organism>
<comment type="similarity">
    <text evidence="9">Belongs to the sirtuin family. Class IV subfamily.</text>
</comment>
<evidence type="ECO:0000256" key="14">
    <source>
        <dbReference type="PROSITE-ProRule" id="PRU00236"/>
    </source>
</evidence>
<protein>
    <recommendedName>
        <fullName evidence="11">NAD-dependent protein deacetylase SRT1</fullName>
        <ecNumber evidence="3">2.3.1.286</ecNumber>
    </recommendedName>
    <alternativeName>
        <fullName evidence="13">Regulatory protein SIR2 homolog 1</fullName>
    </alternativeName>
    <alternativeName>
        <fullName evidence="12">SIR2-like protein 1</fullName>
    </alternativeName>
</protein>
<dbReference type="Gene3D" id="2.20.28.200">
    <property type="match status" value="1"/>
</dbReference>
<keyword evidence="17" id="KW-1185">Reference proteome</keyword>
<gene>
    <name evidence="18" type="primary">LOC111476427</name>
</gene>
<evidence type="ECO:0000256" key="12">
    <source>
        <dbReference type="ARBA" id="ARBA00080890"/>
    </source>
</evidence>
<evidence type="ECO:0000256" key="3">
    <source>
        <dbReference type="ARBA" id="ARBA00012928"/>
    </source>
</evidence>
<keyword evidence="7" id="KW-0520">NAD</keyword>